<evidence type="ECO:0000256" key="4">
    <source>
        <dbReference type="SAM" id="MobiDB-lite"/>
    </source>
</evidence>
<evidence type="ECO:0000256" key="1">
    <source>
        <dbReference type="ARBA" id="ARBA00004496"/>
    </source>
</evidence>
<dbReference type="Proteomes" id="UP001482231">
    <property type="component" value="Unassembled WGS sequence"/>
</dbReference>
<dbReference type="RefSeq" id="WP_347307951.1">
    <property type="nucleotide sequence ID" value="NZ_JBAJEX010000004.1"/>
</dbReference>
<comment type="subcellular location">
    <subcellularLocation>
        <location evidence="1">Cytoplasm</location>
    </subcellularLocation>
</comment>
<reference evidence="5 6" key="1">
    <citation type="submission" date="2024-02" db="EMBL/GenBank/DDBJ databases">
        <title>New thermophilic sulfur-oxidizing bacteria from a hot springs of the Uzon caldera (Kamchatka, Russia).</title>
        <authorList>
            <person name="Dukat A.M."/>
            <person name="Elcheninov A.G."/>
            <person name="Frolov E.N."/>
        </authorList>
    </citation>
    <scope>NUCLEOTIDE SEQUENCE [LARGE SCALE GENOMIC DNA]</scope>
    <source>
        <strain evidence="5 6">AK1</strain>
    </source>
</reference>
<comment type="similarity">
    <text evidence="2">Belongs to the DsrC/TusE family.</text>
</comment>
<accession>A0ABV0EDV4</accession>
<dbReference type="InterPro" id="IPR025526">
    <property type="entry name" value="DsrC-like_dom_sf"/>
</dbReference>
<evidence type="ECO:0000256" key="3">
    <source>
        <dbReference type="ARBA" id="ARBA00022490"/>
    </source>
</evidence>
<evidence type="ECO:0000313" key="5">
    <source>
        <dbReference type="EMBL" id="MEO1766840.1"/>
    </source>
</evidence>
<evidence type="ECO:0000256" key="2">
    <source>
        <dbReference type="ARBA" id="ARBA00005718"/>
    </source>
</evidence>
<dbReference type="Gene3D" id="1.10.10.370">
    <property type="entry name" value="DsrC-like protein, C-terminal domain"/>
    <property type="match status" value="1"/>
</dbReference>
<name>A0ABV0EDV4_9BURK</name>
<keyword evidence="3" id="KW-0963">Cytoplasm</keyword>
<protein>
    <submittedName>
        <fullName evidence="5">TusE/DsrC/DsvC family sulfur relay protein</fullName>
    </submittedName>
</protein>
<evidence type="ECO:0000313" key="6">
    <source>
        <dbReference type="Proteomes" id="UP001482231"/>
    </source>
</evidence>
<dbReference type="EMBL" id="JBAJEX010000004">
    <property type="protein sequence ID" value="MEO1766840.1"/>
    <property type="molecule type" value="Genomic_DNA"/>
</dbReference>
<comment type="caution">
    <text evidence="5">The sequence shown here is derived from an EMBL/GenBank/DDBJ whole genome shotgun (WGS) entry which is preliminary data.</text>
</comment>
<proteinExistence type="inferred from homology"/>
<dbReference type="Pfam" id="PF04358">
    <property type="entry name" value="DsrC"/>
    <property type="match status" value="1"/>
</dbReference>
<feature type="compositionally biased region" description="Acidic residues" evidence="4">
    <location>
        <begin position="1"/>
        <end position="10"/>
    </location>
</feature>
<organism evidence="5 6">
    <name type="scientific">Thiobacter aerophilum</name>
    <dbReference type="NCBI Taxonomy" id="3121275"/>
    <lineage>
        <taxon>Bacteria</taxon>
        <taxon>Pseudomonadati</taxon>
        <taxon>Pseudomonadota</taxon>
        <taxon>Betaproteobacteria</taxon>
        <taxon>Burkholderiales</taxon>
        <taxon>Thiobacteraceae</taxon>
        <taxon>Thiobacter</taxon>
    </lineage>
</organism>
<dbReference type="PANTHER" id="PTHR37010">
    <property type="entry name" value="SULFURTRANSFERASE TUSE"/>
    <property type="match status" value="1"/>
</dbReference>
<feature type="region of interest" description="Disordered" evidence="4">
    <location>
        <begin position="1"/>
        <end position="25"/>
    </location>
</feature>
<sequence length="136" mass="15127">MLDYATDEEGCTMHTTPHVTPDIQPDIPRDPDACLIAPDWSRGQAERAARAEGLTLSDEHWEVIQALRAWFSRHEQAGLPIHLRDLHDALDEAFHARGGIRYLYELFPCGPIAQGCRLAGIKPPFIARDPSFGSVA</sequence>
<keyword evidence="6" id="KW-1185">Reference proteome</keyword>
<dbReference type="InterPro" id="IPR007453">
    <property type="entry name" value="DsrC/TusE"/>
</dbReference>
<dbReference type="InterPro" id="IPR042072">
    <property type="entry name" value="DsrC-like_C"/>
</dbReference>
<dbReference type="SUPFAM" id="SSF69721">
    <property type="entry name" value="DsrC, the gamma subunit of dissimilatory sulfite reductase"/>
    <property type="match status" value="1"/>
</dbReference>
<dbReference type="NCBIfam" id="TIGR03342">
    <property type="entry name" value="dsrC_tusE_dsvC"/>
    <property type="match status" value="1"/>
</dbReference>
<gene>
    <name evidence="5" type="ORF">V6E02_06405</name>
</gene>
<dbReference type="PANTHER" id="PTHR37010:SF1">
    <property type="entry name" value="SULFURTRANSFERASE TUSE"/>
    <property type="match status" value="1"/>
</dbReference>